<dbReference type="Proteomes" id="UP000634476">
    <property type="component" value="Unassembled WGS sequence"/>
</dbReference>
<sequence length="217" mass="24573">MIHDDLAALRGWSTRQPGVRLVEGPPLTDEEIDRLPDLIADRYPYELSVPFRPEDFPVPRSYREFLRACSHLRIEYQGDGGRAVYQPVNIFPPQEVARGHAFMPGGTLYDDEEIHTTFLVAFATAGYRAEAGHWCFYTGSDVEGREGELPIMSESNDFGCDLAKFVDTGLWVPDAFNQPATLSFEDWFHRLVRVVTRGPFDPELTDEVPNSFYPPSA</sequence>
<accession>A0A8J3WXF5</accession>
<dbReference type="EMBL" id="BOOK01000063">
    <property type="protein sequence ID" value="GII05185.1"/>
    <property type="molecule type" value="Genomic_DNA"/>
</dbReference>
<evidence type="ECO:0000313" key="2">
    <source>
        <dbReference type="Proteomes" id="UP000634476"/>
    </source>
</evidence>
<organism evidence="1 2">
    <name type="scientific">Planobispora takensis</name>
    <dbReference type="NCBI Taxonomy" id="1367882"/>
    <lineage>
        <taxon>Bacteria</taxon>
        <taxon>Bacillati</taxon>
        <taxon>Actinomycetota</taxon>
        <taxon>Actinomycetes</taxon>
        <taxon>Streptosporangiales</taxon>
        <taxon>Streptosporangiaceae</taxon>
        <taxon>Planobispora</taxon>
    </lineage>
</organism>
<gene>
    <name evidence="1" type="ORF">Pta02_71930</name>
</gene>
<reference evidence="1" key="1">
    <citation type="submission" date="2021-01" db="EMBL/GenBank/DDBJ databases">
        <title>Whole genome shotgun sequence of Planobispora takensis NBRC 109077.</title>
        <authorList>
            <person name="Komaki H."/>
            <person name="Tamura T."/>
        </authorList>
    </citation>
    <scope>NUCLEOTIDE SEQUENCE</scope>
    <source>
        <strain evidence="1">NBRC 109077</strain>
    </source>
</reference>
<evidence type="ECO:0000313" key="1">
    <source>
        <dbReference type="EMBL" id="GII05185.1"/>
    </source>
</evidence>
<protein>
    <submittedName>
        <fullName evidence="1">Uncharacterized protein</fullName>
    </submittedName>
</protein>
<comment type="caution">
    <text evidence="1">The sequence shown here is derived from an EMBL/GenBank/DDBJ whole genome shotgun (WGS) entry which is preliminary data.</text>
</comment>
<dbReference type="RefSeq" id="WP_203879416.1">
    <property type="nucleotide sequence ID" value="NZ_BOOK01000063.1"/>
</dbReference>
<dbReference type="AlphaFoldDB" id="A0A8J3WXF5"/>
<keyword evidence="2" id="KW-1185">Reference proteome</keyword>
<proteinExistence type="predicted"/>
<name>A0A8J3WXF5_9ACTN</name>